<evidence type="ECO:0000313" key="3">
    <source>
        <dbReference type="Proteomes" id="UP001066276"/>
    </source>
</evidence>
<reference evidence="2" key="1">
    <citation type="journal article" date="2022" name="bioRxiv">
        <title>Sequencing and chromosome-scale assembly of the giantPleurodeles waltlgenome.</title>
        <authorList>
            <person name="Brown T."/>
            <person name="Elewa A."/>
            <person name="Iarovenko S."/>
            <person name="Subramanian E."/>
            <person name="Araus A.J."/>
            <person name="Petzold A."/>
            <person name="Susuki M."/>
            <person name="Suzuki K.-i.T."/>
            <person name="Hayashi T."/>
            <person name="Toyoda A."/>
            <person name="Oliveira C."/>
            <person name="Osipova E."/>
            <person name="Leigh N.D."/>
            <person name="Simon A."/>
            <person name="Yun M.H."/>
        </authorList>
    </citation>
    <scope>NUCLEOTIDE SEQUENCE</scope>
    <source>
        <strain evidence="2">20211129_DDA</strain>
        <tissue evidence="2">Liver</tissue>
    </source>
</reference>
<name>A0AAV7PPM5_PLEWA</name>
<protein>
    <recommendedName>
        <fullName evidence="4">Secreted protein</fullName>
    </recommendedName>
</protein>
<organism evidence="2 3">
    <name type="scientific">Pleurodeles waltl</name>
    <name type="common">Iberian ribbed newt</name>
    <dbReference type="NCBI Taxonomy" id="8319"/>
    <lineage>
        <taxon>Eukaryota</taxon>
        <taxon>Metazoa</taxon>
        <taxon>Chordata</taxon>
        <taxon>Craniata</taxon>
        <taxon>Vertebrata</taxon>
        <taxon>Euteleostomi</taxon>
        <taxon>Amphibia</taxon>
        <taxon>Batrachia</taxon>
        <taxon>Caudata</taxon>
        <taxon>Salamandroidea</taxon>
        <taxon>Salamandridae</taxon>
        <taxon>Pleurodelinae</taxon>
        <taxon>Pleurodeles</taxon>
    </lineage>
</organism>
<accession>A0AAV7PPM5</accession>
<dbReference type="EMBL" id="JANPWB010000011">
    <property type="protein sequence ID" value="KAJ1130193.1"/>
    <property type="molecule type" value="Genomic_DNA"/>
</dbReference>
<feature type="signal peptide" evidence="1">
    <location>
        <begin position="1"/>
        <end position="18"/>
    </location>
</feature>
<evidence type="ECO:0008006" key="4">
    <source>
        <dbReference type="Google" id="ProtNLM"/>
    </source>
</evidence>
<keyword evidence="1" id="KW-0732">Signal</keyword>
<dbReference type="AlphaFoldDB" id="A0AAV7PPM5"/>
<gene>
    <name evidence="2" type="ORF">NDU88_008549</name>
</gene>
<sequence length="119" mass="13085">MGCTACAVVIVGLRVAHLQRLVLKVEGGGGLLFPDLSAVYRIEWHLRRHRMRARCQAGFSTRWESYCGNKIQRRSFGPSEVFEDKQPVIGVLFTARQPVLPAVVRGLGPPTGAGEQGQN</sequence>
<comment type="caution">
    <text evidence="2">The sequence shown here is derived from an EMBL/GenBank/DDBJ whole genome shotgun (WGS) entry which is preliminary data.</text>
</comment>
<dbReference type="Proteomes" id="UP001066276">
    <property type="component" value="Chromosome 7"/>
</dbReference>
<proteinExistence type="predicted"/>
<keyword evidence="3" id="KW-1185">Reference proteome</keyword>
<feature type="chain" id="PRO_5043529629" description="Secreted protein" evidence="1">
    <location>
        <begin position="19"/>
        <end position="119"/>
    </location>
</feature>
<evidence type="ECO:0000256" key="1">
    <source>
        <dbReference type="SAM" id="SignalP"/>
    </source>
</evidence>
<evidence type="ECO:0000313" key="2">
    <source>
        <dbReference type="EMBL" id="KAJ1130193.1"/>
    </source>
</evidence>